<feature type="region of interest" description="Disordered" evidence="1">
    <location>
        <begin position="117"/>
        <end position="138"/>
    </location>
</feature>
<organism evidence="2 3">
    <name type="scientific">Oedothorax gibbosus</name>
    <dbReference type="NCBI Taxonomy" id="931172"/>
    <lineage>
        <taxon>Eukaryota</taxon>
        <taxon>Metazoa</taxon>
        <taxon>Ecdysozoa</taxon>
        <taxon>Arthropoda</taxon>
        <taxon>Chelicerata</taxon>
        <taxon>Arachnida</taxon>
        <taxon>Araneae</taxon>
        <taxon>Araneomorphae</taxon>
        <taxon>Entelegynae</taxon>
        <taxon>Araneoidea</taxon>
        <taxon>Linyphiidae</taxon>
        <taxon>Erigoninae</taxon>
        <taxon>Oedothorax</taxon>
    </lineage>
</organism>
<proteinExistence type="predicted"/>
<reference evidence="2 3" key="1">
    <citation type="journal article" date="2022" name="Nat. Ecol. Evol.">
        <title>A masculinizing supergene underlies an exaggerated male reproductive morph in a spider.</title>
        <authorList>
            <person name="Hendrickx F."/>
            <person name="De Corte Z."/>
            <person name="Sonet G."/>
            <person name="Van Belleghem S.M."/>
            <person name="Kostlbacher S."/>
            <person name="Vangestel C."/>
        </authorList>
    </citation>
    <scope>NUCLEOTIDE SEQUENCE [LARGE SCALE GENOMIC DNA]</scope>
    <source>
        <strain evidence="2">W744_W776</strain>
    </source>
</reference>
<protein>
    <submittedName>
        <fullName evidence="2">Uncharacterized protein</fullName>
    </submittedName>
</protein>
<name>A0AAV6TJZ3_9ARAC</name>
<dbReference type="EMBL" id="JAFNEN010002920">
    <property type="protein sequence ID" value="KAG8172260.1"/>
    <property type="molecule type" value="Genomic_DNA"/>
</dbReference>
<keyword evidence="3" id="KW-1185">Reference proteome</keyword>
<dbReference type="Proteomes" id="UP000827092">
    <property type="component" value="Unassembled WGS sequence"/>
</dbReference>
<accession>A0AAV6TJZ3</accession>
<evidence type="ECO:0000313" key="2">
    <source>
        <dbReference type="EMBL" id="KAG8172260.1"/>
    </source>
</evidence>
<evidence type="ECO:0000313" key="3">
    <source>
        <dbReference type="Proteomes" id="UP000827092"/>
    </source>
</evidence>
<dbReference type="AlphaFoldDB" id="A0AAV6TJZ3"/>
<comment type="caution">
    <text evidence="2">The sequence shown here is derived from an EMBL/GenBank/DDBJ whole genome shotgun (WGS) entry which is preliminary data.</text>
</comment>
<evidence type="ECO:0000256" key="1">
    <source>
        <dbReference type="SAM" id="MobiDB-lite"/>
    </source>
</evidence>
<sequence length="217" mass="23287">MIAGRPGGGRILQVSPYQLSMLGYAPPNMVVTGDGESGLIPEESLRKTGYPHPGRAAGRQITHSRNGEVVDEKKRRDSLSPVIGMKYTLKPLAIINWRASKVPAAALTLAPIAGGRNESKGHGGGSGPHSGIPVSLAGGAHRENRRVPLWKWRSLSAHVGPKRWELCPDRTRQRKTLVESVAFDVQNRSSRSGSSGVRQSKLELVPSGSFLRIAGAH</sequence>
<gene>
    <name evidence="2" type="ORF">JTE90_029131</name>
</gene>